<dbReference type="WBParaSite" id="Hba_09944">
    <property type="protein sequence ID" value="Hba_09944"/>
    <property type="gene ID" value="Hba_09944"/>
</dbReference>
<evidence type="ECO:0000256" key="4">
    <source>
        <dbReference type="ARBA" id="ARBA00022989"/>
    </source>
</evidence>
<dbReference type="InterPro" id="IPR002495">
    <property type="entry name" value="Glyco_trans_8"/>
</dbReference>
<proteinExistence type="predicted"/>
<dbReference type="Gene3D" id="3.90.550.10">
    <property type="entry name" value="Spore Coat Polysaccharide Biosynthesis Protein SpsA, Chain A"/>
    <property type="match status" value="1"/>
</dbReference>
<evidence type="ECO:0000256" key="2">
    <source>
        <dbReference type="ARBA" id="ARBA00022692"/>
    </source>
</evidence>
<dbReference type="Pfam" id="PF13896">
    <property type="entry name" value="Glyco_transf_49"/>
    <property type="match status" value="1"/>
</dbReference>
<keyword evidence="9" id="KW-1185">Reference proteome</keyword>
<evidence type="ECO:0000256" key="1">
    <source>
        <dbReference type="ARBA" id="ARBA00004323"/>
    </source>
</evidence>
<evidence type="ECO:0000256" key="6">
    <source>
        <dbReference type="ARBA" id="ARBA00023136"/>
    </source>
</evidence>
<organism evidence="9 10">
    <name type="scientific">Heterorhabditis bacteriophora</name>
    <name type="common">Entomopathogenic nematode worm</name>
    <dbReference type="NCBI Taxonomy" id="37862"/>
    <lineage>
        <taxon>Eukaryota</taxon>
        <taxon>Metazoa</taxon>
        <taxon>Ecdysozoa</taxon>
        <taxon>Nematoda</taxon>
        <taxon>Chromadorea</taxon>
        <taxon>Rhabditida</taxon>
        <taxon>Rhabditina</taxon>
        <taxon>Rhabditomorpha</taxon>
        <taxon>Strongyloidea</taxon>
        <taxon>Heterorhabditidae</taxon>
        <taxon>Heterorhabditis</taxon>
    </lineage>
</organism>
<dbReference type="GO" id="GO:0015020">
    <property type="term" value="F:glucuronosyltransferase activity"/>
    <property type="evidence" value="ECO:0007669"/>
    <property type="project" value="TreeGrafter"/>
</dbReference>
<evidence type="ECO:0000256" key="5">
    <source>
        <dbReference type="ARBA" id="ARBA00023034"/>
    </source>
</evidence>
<dbReference type="SUPFAM" id="SSF53448">
    <property type="entry name" value="Nucleotide-diphospho-sugar transferases"/>
    <property type="match status" value="1"/>
</dbReference>
<dbReference type="GO" id="GO:0042285">
    <property type="term" value="F:xylosyltransferase activity"/>
    <property type="evidence" value="ECO:0007669"/>
    <property type="project" value="TreeGrafter"/>
</dbReference>
<dbReference type="Proteomes" id="UP000095283">
    <property type="component" value="Unplaced"/>
</dbReference>
<reference evidence="10" key="1">
    <citation type="submission" date="2016-11" db="UniProtKB">
        <authorList>
            <consortium name="WormBaseParasite"/>
        </authorList>
    </citation>
    <scope>IDENTIFICATION</scope>
</reference>
<keyword evidence="7" id="KW-0325">Glycoprotein</keyword>
<dbReference type="InterPro" id="IPR029044">
    <property type="entry name" value="Nucleotide-diphossugar_trans"/>
</dbReference>
<accession>A0A1I7WXP0</accession>
<feature type="transmembrane region" description="Helical" evidence="8">
    <location>
        <begin position="74"/>
        <end position="97"/>
    </location>
</feature>
<evidence type="ECO:0000313" key="9">
    <source>
        <dbReference type="Proteomes" id="UP000095283"/>
    </source>
</evidence>
<evidence type="ECO:0000256" key="3">
    <source>
        <dbReference type="ARBA" id="ARBA00022968"/>
    </source>
</evidence>
<dbReference type="AlphaFoldDB" id="A0A1I7WXP0"/>
<keyword evidence="3" id="KW-0735">Signal-anchor</keyword>
<protein>
    <submittedName>
        <fullName evidence="10">Glycosyltransferase-like protein LARGE1</fullName>
    </submittedName>
</protein>
<comment type="subcellular location">
    <subcellularLocation>
        <location evidence="1">Golgi apparatus membrane</location>
        <topology evidence="1">Single-pass type II membrane protein</topology>
    </subcellularLocation>
</comment>
<sequence length="580" mass="67016">MDANCNHYRTAETSGNTNRRFTLCKEHVEWRYADSEGYDQTTDQKKLNLEVTTRQTMQFRHSVVLQLMRKKRKVVYFVYFLTTFILLCGFTLTLLSVEVSYILGMRIRSLHYDSVEEDDCLKKIDIAIVTGGFESTFRVVTQIKSILANTQHPVNFHFLVDDISSVILGKLFNTWPIPNIETHQYNISPFINRIEWIPNKHYSGIYGMVKLLVPEILPKSLDKVILLDTDILVVSDISELWSYFSQMNSSHIYSMAENLSAWYTAGSSIRKMWPALRRGFNSGVALVDLGKMRQLKWDNLWREVAIEHLRYTGGTNLADQLGLQSDPSLCTRILEMAKIIHWNSPKKRLNSNSYTEFFNPIYRIYSGMDGGLFSILRKKCSIKKSVVNLSRKTSFDECEMFTKAAGNVYRTHLFVRTFEKQEGPGTISIVSQLSVDRLPLLETLATHWQEPISVAVYGSDEEINNFIDHVSTSEALRQRRNIGIHAVYKQGYESNSFTLYPRLVQIARKFSGKIRNSFNFVLSPKFVYFSFTFTVLPDAFIMHQSHIPSMEITKYRSSAIYRKCVRILKGAFMRDLLNST</sequence>
<evidence type="ECO:0000256" key="8">
    <source>
        <dbReference type="SAM" id="Phobius"/>
    </source>
</evidence>
<evidence type="ECO:0000256" key="7">
    <source>
        <dbReference type="ARBA" id="ARBA00023180"/>
    </source>
</evidence>
<name>A0A1I7WXP0_HETBA</name>
<dbReference type="InterPro" id="IPR051292">
    <property type="entry name" value="Xyl/GlcA_transferase"/>
</dbReference>
<keyword evidence="4 8" id="KW-1133">Transmembrane helix</keyword>
<dbReference type="PANTHER" id="PTHR12270:SF25">
    <property type="entry name" value="GLYCOSYLTRANSFERASE-LIKE PROTEIN LARGE"/>
    <property type="match status" value="1"/>
</dbReference>
<dbReference type="GO" id="GO:0000139">
    <property type="term" value="C:Golgi membrane"/>
    <property type="evidence" value="ECO:0007669"/>
    <property type="project" value="UniProtKB-SubCell"/>
</dbReference>
<keyword evidence="6 8" id="KW-0472">Membrane</keyword>
<dbReference type="PANTHER" id="PTHR12270">
    <property type="entry name" value="GLYCOSYLTRANSFERASE-RELATED"/>
    <property type="match status" value="1"/>
</dbReference>
<evidence type="ECO:0000313" key="10">
    <source>
        <dbReference type="WBParaSite" id="Hba_09944"/>
    </source>
</evidence>
<keyword evidence="5" id="KW-0333">Golgi apparatus</keyword>
<dbReference type="GO" id="GO:0035269">
    <property type="term" value="P:protein O-linked glycosylation via mannose"/>
    <property type="evidence" value="ECO:0007669"/>
    <property type="project" value="TreeGrafter"/>
</dbReference>
<keyword evidence="2 8" id="KW-0812">Transmembrane</keyword>
<dbReference type="Pfam" id="PF01501">
    <property type="entry name" value="Glyco_transf_8"/>
    <property type="match status" value="1"/>
</dbReference>